<keyword evidence="3 5" id="KW-1015">Disulfide bond</keyword>
<evidence type="ECO:0000259" key="6">
    <source>
        <dbReference type="PROSITE" id="PS50026"/>
    </source>
</evidence>
<evidence type="ECO:0000256" key="2">
    <source>
        <dbReference type="ARBA" id="ARBA00022737"/>
    </source>
</evidence>
<feature type="domain" description="EGF-like" evidence="6">
    <location>
        <begin position="31"/>
        <end position="63"/>
    </location>
</feature>
<feature type="disulfide bond" evidence="5">
    <location>
        <begin position="53"/>
        <end position="62"/>
    </location>
</feature>
<evidence type="ECO:0000256" key="5">
    <source>
        <dbReference type="PROSITE-ProRule" id="PRU00076"/>
    </source>
</evidence>
<evidence type="ECO:0000256" key="4">
    <source>
        <dbReference type="ARBA" id="ARBA00058594"/>
    </source>
</evidence>
<dbReference type="AlphaFoldDB" id="A0A5E4CPX0"/>
<accession>A0A5E4CPX0</accession>
<evidence type="ECO:0000256" key="3">
    <source>
        <dbReference type="ARBA" id="ARBA00023157"/>
    </source>
</evidence>
<keyword evidence="8" id="KW-1185">Reference proteome</keyword>
<dbReference type="Gene3D" id="2.10.25.10">
    <property type="entry name" value="Laminin"/>
    <property type="match status" value="2"/>
</dbReference>
<dbReference type="PROSITE" id="PS00022">
    <property type="entry name" value="EGF_1"/>
    <property type="match status" value="1"/>
</dbReference>
<protein>
    <recommendedName>
        <fullName evidence="6">EGF-like domain-containing protein</fullName>
    </recommendedName>
</protein>
<keyword evidence="2" id="KW-0677">Repeat</keyword>
<comment type="function">
    <text evidence="4">Plays a role in the regulation of neuroplasticity in the limbic system. Mediates a rapid reorganization of actin- and tubulin-based cytoskeleton elements with an increase in dendritic arborization and spine density formation of neurons in the hippocampus and amygdala. Induces BDNF transcription inhibition in neurons. Activates the mitogen-activated protein (MAP) kinase 2 (MEK2) and extracellular signal-regulated kinase (ERK) cascade. Also acts as a bioactive neuroprotective peptide on limbic neurons of the brain and regulates stress-induced behavior: attenuates alkalosis-associated necrotic cell death and the effects of corticotropin-releasing factor (CRF) on c-fos/FOS induction and on the reinstatement of cocaine seeking.</text>
</comment>
<dbReference type="PROSITE" id="PS50026">
    <property type="entry name" value="EGF_3"/>
    <property type="match status" value="1"/>
</dbReference>
<dbReference type="SUPFAM" id="SSF57196">
    <property type="entry name" value="EGF/Laminin"/>
    <property type="match status" value="2"/>
</dbReference>
<dbReference type="GO" id="GO:0042803">
    <property type="term" value="F:protein homodimerization activity"/>
    <property type="evidence" value="ECO:0007669"/>
    <property type="project" value="TreeGrafter"/>
</dbReference>
<dbReference type="PANTHER" id="PTHR11219:SF7">
    <property type="entry name" value="TENEURIN-1"/>
    <property type="match status" value="1"/>
</dbReference>
<reference evidence="7" key="1">
    <citation type="submission" date="2019-04" db="EMBL/GenBank/DDBJ databases">
        <authorList>
            <person name="Alioto T."/>
            <person name="Alioto T."/>
        </authorList>
    </citation>
    <scope>NUCLEOTIDE SEQUENCE [LARGE SCALE GENOMIC DNA]</scope>
</reference>
<dbReference type="GO" id="GO:0007157">
    <property type="term" value="P:heterophilic cell-cell adhesion via plasma membrane cell adhesion molecules"/>
    <property type="evidence" value="ECO:0007669"/>
    <property type="project" value="TreeGrafter"/>
</dbReference>
<name>A0A5E4CPX0_MARMO</name>
<keyword evidence="1 5" id="KW-0245">EGF-like domain</keyword>
<dbReference type="GO" id="GO:0048666">
    <property type="term" value="P:neuron development"/>
    <property type="evidence" value="ECO:0007669"/>
    <property type="project" value="TreeGrafter"/>
</dbReference>
<gene>
    <name evidence="7" type="ORF">MONAX_5E018693</name>
</gene>
<comment type="caution">
    <text evidence="7">The sequence shown here is derived from an EMBL/GenBank/DDBJ whole genome shotgun (WGS) entry which is preliminary data.</text>
</comment>
<dbReference type="GO" id="GO:0043005">
    <property type="term" value="C:neuron projection"/>
    <property type="evidence" value="ECO:0007669"/>
    <property type="project" value="TreeGrafter"/>
</dbReference>
<sequence length="64" mass="6842">SCPVLCGGNGEYEKGHCVCRNGWKGPECDVPEEQCIDPTCFGHGTCIMGVCICVPGYKGEICEE</sequence>
<evidence type="ECO:0000313" key="8">
    <source>
        <dbReference type="Proteomes" id="UP000335636"/>
    </source>
</evidence>
<dbReference type="Pfam" id="PF25024">
    <property type="entry name" value="EGF_TEN"/>
    <property type="match status" value="1"/>
</dbReference>
<dbReference type="EMBL" id="CABDUW010001663">
    <property type="protein sequence ID" value="VTJ83209.1"/>
    <property type="molecule type" value="Genomic_DNA"/>
</dbReference>
<dbReference type="GO" id="GO:0050839">
    <property type="term" value="F:cell adhesion molecule binding"/>
    <property type="evidence" value="ECO:0007669"/>
    <property type="project" value="TreeGrafter"/>
</dbReference>
<dbReference type="FunFam" id="2.10.25.10:FF:000013">
    <property type="entry name" value="Teneurin transmembrane protein 4"/>
    <property type="match status" value="1"/>
</dbReference>
<dbReference type="PROSITE" id="PS01186">
    <property type="entry name" value="EGF_2"/>
    <property type="match status" value="1"/>
</dbReference>
<organism evidence="7 8">
    <name type="scientific">Marmota monax</name>
    <name type="common">Woodchuck</name>
    <dbReference type="NCBI Taxonomy" id="9995"/>
    <lineage>
        <taxon>Eukaryota</taxon>
        <taxon>Metazoa</taxon>
        <taxon>Chordata</taxon>
        <taxon>Craniata</taxon>
        <taxon>Vertebrata</taxon>
        <taxon>Euteleostomi</taxon>
        <taxon>Mammalia</taxon>
        <taxon>Eutheria</taxon>
        <taxon>Euarchontoglires</taxon>
        <taxon>Glires</taxon>
        <taxon>Rodentia</taxon>
        <taxon>Sciuromorpha</taxon>
        <taxon>Sciuridae</taxon>
        <taxon>Xerinae</taxon>
        <taxon>Marmotini</taxon>
        <taxon>Marmota</taxon>
    </lineage>
</organism>
<dbReference type="GO" id="GO:0046982">
    <property type="term" value="F:protein heterodimerization activity"/>
    <property type="evidence" value="ECO:0007669"/>
    <property type="project" value="TreeGrafter"/>
</dbReference>
<dbReference type="InterPro" id="IPR051216">
    <property type="entry name" value="Teneurin"/>
</dbReference>
<dbReference type="Proteomes" id="UP000335636">
    <property type="component" value="Unassembled WGS sequence"/>
</dbReference>
<evidence type="ECO:0000313" key="7">
    <source>
        <dbReference type="EMBL" id="VTJ83209.1"/>
    </source>
</evidence>
<evidence type="ECO:0000256" key="1">
    <source>
        <dbReference type="ARBA" id="ARBA00022536"/>
    </source>
</evidence>
<comment type="caution">
    <text evidence="5">Lacks conserved residue(s) required for the propagation of feature annotation.</text>
</comment>
<dbReference type="InterPro" id="IPR000742">
    <property type="entry name" value="EGF"/>
</dbReference>
<proteinExistence type="predicted"/>
<dbReference type="PANTHER" id="PTHR11219">
    <property type="entry name" value="TENEURIN AND N-ACETYLGLUCOSAMINE-1-PHOSPHODIESTER ALPHA-N-ACETYLGLUCOSAMINIDASE"/>
    <property type="match status" value="1"/>
</dbReference>
<feature type="non-terminal residue" evidence="7">
    <location>
        <position position="64"/>
    </location>
</feature>
<feature type="non-terminal residue" evidence="7">
    <location>
        <position position="1"/>
    </location>
</feature>
<dbReference type="FunFam" id="2.10.25.10:FF:000169">
    <property type="entry name" value="teneurin-1 isoform X1"/>
    <property type="match status" value="1"/>
</dbReference>